<dbReference type="OrthoDB" id="1906716at2"/>
<dbReference type="Gene3D" id="3.40.30.10">
    <property type="entry name" value="Glutaredoxin"/>
    <property type="match status" value="1"/>
</dbReference>
<dbReference type="Proteomes" id="UP000199337">
    <property type="component" value="Unassembled WGS sequence"/>
</dbReference>
<evidence type="ECO:0000259" key="3">
    <source>
        <dbReference type="PROSITE" id="PS51352"/>
    </source>
</evidence>
<dbReference type="Pfam" id="PF00085">
    <property type="entry name" value="Thioredoxin"/>
    <property type="match status" value="1"/>
</dbReference>
<organism evidence="4 5">
    <name type="scientific">Desulfotruncus arcticus DSM 17038</name>
    <dbReference type="NCBI Taxonomy" id="1121424"/>
    <lineage>
        <taxon>Bacteria</taxon>
        <taxon>Bacillati</taxon>
        <taxon>Bacillota</taxon>
        <taxon>Clostridia</taxon>
        <taxon>Eubacteriales</taxon>
        <taxon>Desulfallaceae</taxon>
        <taxon>Desulfotruncus</taxon>
    </lineage>
</organism>
<dbReference type="CDD" id="cd02947">
    <property type="entry name" value="TRX_family"/>
    <property type="match status" value="1"/>
</dbReference>
<dbReference type="EMBL" id="FOOX01000007">
    <property type="protein sequence ID" value="SFG63349.1"/>
    <property type="molecule type" value="Genomic_DNA"/>
</dbReference>
<evidence type="ECO:0000256" key="1">
    <source>
        <dbReference type="ARBA" id="ARBA00008987"/>
    </source>
</evidence>
<proteinExistence type="inferred from homology"/>
<evidence type="ECO:0000256" key="2">
    <source>
        <dbReference type="ARBA" id="ARBA00023284"/>
    </source>
</evidence>
<dbReference type="PANTHER" id="PTHR45663">
    <property type="entry name" value="GEO12009P1"/>
    <property type="match status" value="1"/>
</dbReference>
<reference evidence="5" key="1">
    <citation type="submission" date="2016-10" db="EMBL/GenBank/DDBJ databases">
        <authorList>
            <person name="Varghese N."/>
            <person name="Submissions S."/>
        </authorList>
    </citation>
    <scope>NUCLEOTIDE SEQUENCE [LARGE SCALE GENOMIC DNA]</scope>
    <source>
        <strain evidence="5">DSM 17038</strain>
    </source>
</reference>
<dbReference type="PANTHER" id="PTHR45663:SF11">
    <property type="entry name" value="GEO12009P1"/>
    <property type="match status" value="1"/>
</dbReference>
<keyword evidence="2" id="KW-0676">Redox-active center</keyword>
<name>A0A1I2TH05_9FIRM</name>
<comment type="similarity">
    <text evidence="1">Belongs to the thioredoxin family.</text>
</comment>
<dbReference type="AlphaFoldDB" id="A0A1I2TH05"/>
<sequence>MVLKKINAGLFNKAIYDNNEACIVAFTRQDCHVCKEVVPRLEEVAAKYQGKLSFYAMDVEQEKDLFKSFSLKGVPQLLFFKDGEFHGKLAGDVEEEDIVEKIDDLI</sequence>
<dbReference type="InterPro" id="IPR013766">
    <property type="entry name" value="Thioredoxin_domain"/>
</dbReference>
<dbReference type="PROSITE" id="PS51352">
    <property type="entry name" value="THIOREDOXIN_2"/>
    <property type="match status" value="1"/>
</dbReference>
<dbReference type="STRING" id="341036.SAMN05660649_02211"/>
<dbReference type="GO" id="GO:0015035">
    <property type="term" value="F:protein-disulfide reductase activity"/>
    <property type="evidence" value="ECO:0007669"/>
    <property type="project" value="TreeGrafter"/>
</dbReference>
<evidence type="ECO:0000313" key="5">
    <source>
        <dbReference type="Proteomes" id="UP000199337"/>
    </source>
</evidence>
<gene>
    <name evidence="4" type="ORF">SAMN05660649_02211</name>
</gene>
<dbReference type="InterPro" id="IPR036249">
    <property type="entry name" value="Thioredoxin-like_sf"/>
</dbReference>
<dbReference type="SUPFAM" id="SSF52833">
    <property type="entry name" value="Thioredoxin-like"/>
    <property type="match status" value="1"/>
</dbReference>
<feature type="domain" description="Thioredoxin" evidence="3">
    <location>
        <begin position="1"/>
        <end position="106"/>
    </location>
</feature>
<protein>
    <submittedName>
        <fullName evidence="4">Thioredoxin</fullName>
    </submittedName>
</protein>
<dbReference type="RefSeq" id="WP_092471430.1">
    <property type="nucleotide sequence ID" value="NZ_FOOX01000007.1"/>
</dbReference>
<keyword evidence="5" id="KW-1185">Reference proteome</keyword>
<accession>A0A1I2TH05</accession>
<evidence type="ECO:0000313" key="4">
    <source>
        <dbReference type="EMBL" id="SFG63349.1"/>
    </source>
</evidence>
<dbReference type="GO" id="GO:0045454">
    <property type="term" value="P:cell redox homeostasis"/>
    <property type="evidence" value="ECO:0007669"/>
    <property type="project" value="TreeGrafter"/>
</dbReference>
<dbReference type="GO" id="GO:0005829">
    <property type="term" value="C:cytosol"/>
    <property type="evidence" value="ECO:0007669"/>
    <property type="project" value="TreeGrafter"/>
</dbReference>